<dbReference type="Proteomes" id="UP000774617">
    <property type="component" value="Unassembled WGS sequence"/>
</dbReference>
<dbReference type="EMBL" id="JAGTJR010000010">
    <property type="protein sequence ID" value="KAH7053180.1"/>
    <property type="molecule type" value="Genomic_DNA"/>
</dbReference>
<organism evidence="1 2">
    <name type="scientific">Macrophomina phaseolina</name>
    <dbReference type="NCBI Taxonomy" id="35725"/>
    <lineage>
        <taxon>Eukaryota</taxon>
        <taxon>Fungi</taxon>
        <taxon>Dikarya</taxon>
        <taxon>Ascomycota</taxon>
        <taxon>Pezizomycotina</taxon>
        <taxon>Dothideomycetes</taxon>
        <taxon>Dothideomycetes incertae sedis</taxon>
        <taxon>Botryosphaeriales</taxon>
        <taxon>Botryosphaeriaceae</taxon>
        <taxon>Macrophomina</taxon>
    </lineage>
</organism>
<keyword evidence="2" id="KW-1185">Reference proteome</keyword>
<reference evidence="1 2" key="1">
    <citation type="journal article" date="2021" name="Nat. Commun.">
        <title>Genetic determinants of endophytism in the Arabidopsis root mycobiome.</title>
        <authorList>
            <person name="Mesny F."/>
            <person name="Miyauchi S."/>
            <person name="Thiergart T."/>
            <person name="Pickel B."/>
            <person name="Atanasova L."/>
            <person name="Karlsson M."/>
            <person name="Huettel B."/>
            <person name="Barry K.W."/>
            <person name="Haridas S."/>
            <person name="Chen C."/>
            <person name="Bauer D."/>
            <person name="Andreopoulos W."/>
            <person name="Pangilinan J."/>
            <person name="LaButti K."/>
            <person name="Riley R."/>
            <person name="Lipzen A."/>
            <person name="Clum A."/>
            <person name="Drula E."/>
            <person name="Henrissat B."/>
            <person name="Kohler A."/>
            <person name="Grigoriev I.V."/>
            <person name="Martin F.M."/>
            <person name="Hacquard S."/>
        </authorList>
    </citation>
    <scope>NUCLEOTIDE SEQUENCE [LARGE SCALE GENOMIC DNA]</scope>
    <source>
        <strain evidence="1 2">MPI-SDFR-AT-0080</strain>
    </source>
</reference>
<evidence type="ECO:0000313" key="1">
    <source>
        <dbReference type="EMBL" id="KAH7053180.1"/>
    </source>
</evidence>
<name>A0ABQ8GDZ6_9PEZI</name>
<comment type="caution">
    <text evidence="1">The sequence shown here is derived from an EMBL/GenBank/DDBJ whole genome shotgun (WGS) entry which is preliminary data.</text>
</comment>
<evidence type="ECO:0000313" key="2">
    <source>
        <dbReference type="Proteomes" id="UP000774617"/>
    </source>
</evidence>
<sequence>MPRIRNADFNIVATCSCNHKMTMKATMLILNIGVAATIAAAATTTTTAKELASPIQAATCRTVSPAGLSNIPCQNNAHVDASDDGKHHCVEECIKLWGETACLGSYCAAQGRSSVCNCTCGSFIDCD</sequence>
<protein>
    <submittedName>
        <fullName evidence="1">Uncharacterized protein</fullName>
    </submittedName>
</protein>
<accession>A0ABQ8GDZ6</accession>
<gene>
    <name evidence="1" type="ORF">B0J12DRAFT_739300</name>
</gene>
<proteinExistence type="predicted"/>